<dbReference type="InterPro" id="IPR001431">
    <property type="entry name" value="Pept_M16_Zn_BS"/>
</dbReference>
<dbReference type="GO" id="GO:0046872">
    <property type="term" value="F:metal ion binding"/>
    <property type="evidence" value="ECO:0007669"/>
    <property type="project" value="InterPro"/>
</dbReference>
<feature type="domain" description="Peptidase M16 N-terminal" evidence="3">
    <location>
        <begin position="18"/>
        <end position="158"/>
    </location>
</feature>
<evidence type="ECO:0000256" key="1">
    <source>
        <dbReference type="ARBA" id="ARBA00007261"/>
    </source>
</evidence>
<evidence type="ECO:0000259" key="3">
    <source>
        <dbReference type="Pfam" id="PF00675"/>
    </source>
</evidence>
<evidence type="ECO:0008006" key="7">
    <source>
        <dbReference type="Google" id="ProtNLM"/>
    </source>
</evidence>
<feature type="domain" description="Peptidase M16 C-terminal" evidence="4">
    <location>
        <begin position="167"/>
        <end position="346"/>
    </location>
</feature>
<dbReference type="SUPFAM" id="SSF63411">
    <property type="entry name" value="LuxS/MPP-like metallohydrolase"/>
    <property type="match status" value="2"/>
</dbReference>
<dbReference type="InterPro" id="IPR050361">
    <property type="entry name" value="MPP/UQCRC_Complex"/>
</dbReference>
<gene>
    <name evidence="5" type="ORF">A2721_02525</name>
</gene>
<dbReference type="STRING" id="1798381.A2721_02525"/>
<evidence type="ECO:0000313" key="5">
    <source>
        <dbReference type="EMBL" id="OGG19379.1"/>
    </source>
</evidence>
<dbReference type="PANTHER" id="PTHR11851:SF49">
    <property type="entry name" value="MITOCHONDRIAL-PROCESSING PEPTIDASE SUBUNIT ALPHA"/>
    <property type="match status" value="1"/>
</dbReference>
<organism evidence="5 6">
    <name type="scientific">Candidatus Gottesmanbacteria bacterium RIFCSPHIGHO2_01_FULL_47_48</name>
    <dbReference type="NCBI Taxonomy" id="1798381"/>
    <lineage>
        <taxon>Bacteria</taxon>
        <taxon>Candidatus Gottesmaniibacteriota</taxon>
    </lineage>
</organism>
<dbReference type="Proteomes" id="UP000177871">
    <property type="component" value="Unassembled WGS sequence"/>
</dbReference>
<dbReference type="EMBL" id="MFJK01000007">
    <property type="protein sequence ID" value="OGG19379.1"/>
    <property type="molecule type" value="Genomic_DNA"/>
</dbReference>
<reference evidence="5 6" key="1">
    <citation type="journal article" date="2016" name="Nat. Commun.">
        <title>Thousands of microbial genomes shed light on interconnected biogeochemical processes in an aquifer system.</title>
        <authorList>
            <person name="Anantharaman K."/>
            <person name="Brown C.T."/>
            <person name="Hug L.A."/>
            <person name="Sharon I."/>
            <person name="Castelle C.J."/>
            <person name="Probst A.J."/>
            <person name="Thomas B.C."/>
            <person name="Singh A."/>
            <person name="Wilkins M.J."/>
            <person name="Karaoz U."/>
            <person name="Brodie E.L."/>
            <person name="Williams K.H."/>
            <person name="Hubbard S.S."/>
            <person name="Banfield J.F."/>
        </authorList>
    </citation>
    <scope>NUCLEOTIDE SEQUENCE [LARGE SCALE GENOMIC DNA]</scope>
</reference>
<dbReference type="GO" id="GO:0004222">
    <property type="term" value="F:metalloendopeptidase activity"/>
    <property type="evidence" value="ECO:0007669"/>
    <property type="project" value="InterPro"/>
</dbReference>
<sequence length="427" mass="47515">MFTKAVFPNGLRYILAPMPQVKSATVLVMVEAGSRYENAKNNGVSHFLEHMMFKGTEKRPAKIEISRILDGIGASFNAFTSKEYTGFYVKAAAERLELITDVVSDIVLNSLYEAAEVEREKGVIIEEINMDEDEPASRVFQVFEKMVFSGSPLSMRVAGEKGTVAGMSREEIVRYVRKMYHSRSMVVTVAGQAGEKDLTNLSNLTNLVSRYFGGVPKGPENEFLPAGEGQKKAQGEIYEKKTEQAHFVLGMRGYSLSDPRRYAAAILGNILGGNMSSRLFQEVREKRGLAYYVSAFAEEYLDTGVFGAAAGVKIEKVEEAIKVVLGVLGEMRNVRVLEEELRRAKDFAKGKMVLALEDSFRVASFFASQELMEKQILLPEEVLSKLEAVTEEEVMAVAKDLFKEERLNLAVIGPFAGEDKFEKLLKI</sequence>
<accession>A0A1F6A3W8</accession>
<dbReference type="PROSITE" id="PS00143">
    <property type="entry name" value="INSULINASE"/>
    <property type="match status" value="1"/>
</dbReference>
<evidence type="ECO:0000256" key="2">
    <source>
        <dbReference type="RuleBase" id="RU004447"/>
    </source>
</evidence>
<dbReference type="Pfam" id="PF00675">
    <property type="entry name" value="Peptidase_M16"/>
    <property type="match status" value="1"/>
</dbReference>
<dbReference type="Gene3D" id="3.30.830.10">
    <property type="entry name" value="Metalloenzyme, LuxS/M16 peptidase-like"/>
    <property type="match status" value="2"/>
</dbReference>
<dbReference type="InterPro" id="IPR011765">
    <property type="entry name" value="Pept_M16_N"/>
</dbReference>
<dbReference type="InterPro" id="IPR011249">
    <property type="entry name" value="Metalloenz_LuxS/M16"/>
</dbReference>
<comment type="caution">
    <text evidence="5">The sequence shown here is derived from an EMBL/GenBank/DDBJ whole genome shotgun (WGS) entry which is preliminary data.</text>
</comment>
<evidence type="ECO:0000259" key="4">
    <source>
        <dbReference type="Pfam" id="PF05193"/>
    </source>
</evidence>
<evidence type="ECO:0000313" key="6">
    <source>
        <dbReference type="Proteomes" id="UP000177871"/>
    </source>
</evidence>
<name>A0A1F6A3W8_9BACT</name>
<dbReference type="PANTHER" id="PTHR11851">
    <property type="entry name" value="METALLOPROTEASE"/>
    <property type="match status" value="1"/>
</dbReference>
<protein>
    <recommendedName>
        <fullName evidence="7">Peptidase M16</fullName>
    </recommendedName>
</protein>
<comment type="similarity">
    <text evidence="1 2">Belongs to the peptidase M16 family.</text>
</comment>
<dbReference type="InterPro" id="IPR007863">
    <property type="entry name" value="Peptidase_M16_C"/>
</dbReference>
<dbReference type="AlphaFoldDB" id="A0A1F6A3W8"/>
<proteinExistence type="inferred from homology"/>
<dbReference type="Pfam" id="PF05193">
    <property type="entry name" value="Peptidase_M16_C"/>
    <property type="match status" value="1"/>
</dbReference>
<dbReference type="GO" id="GO:0006508">
    <property type="term" value="P:proteolysis"/>
    <property type="evidence" value="ECO:0007669"/>
    <property type="project" value="InterPro"/>
</dbReference>